<protein>
    <submittedName>
        <fullName evidence="2">Uncharacterized protein</fullName>
    </submittedName>
</protein>
<dbReference type="EMBL" id="CP036271">
    <property type="protein sequence ID" value="QDT57333.1"/>
    <property type="molecule type" value="Genomic_DNA"/>
</dbReference>
<dbReference type="AlphaFoldDB" id="A0A517SMH9"/>
<dbReference type="Proteomes" id="UP000315700">
    <property type="component" value="Chromosome"/>
</dbReference>
<proteinExistence type="predicted"/>
<evidence type="ECO:0000256" key="1">
    <source>
        <dbReference type="SAM" id="SignalP"/>
    </source>
</evidence>
<dbReference type="RefSeq" id="WP_145034687.1">
    <property type="nucleotide sequence ID" value="NZ_CP036271.1"/>
</dbReference>
<feature type="signal peptide" evidence="1">
    <location>
        <begin position="1"/>
        <end position="22"/>
    </location>
</feature>
<dbReference type="KEGG" id="ccos:Pan44_54010"/>
<sequence length="112" mass="11960" precursor="true">MFSVQKSLRLALVAALGVVASAAESQADSRFVFGKEPVARHNRAVLARKAQASYGYRSAARYSNSNSTYGGTAMVQTYPRPSATPSYATRSYVTPVAGYRVQTAANAGHIVR</sequence>
<evidence type="ECO:0000313" key="2">
    <source>
        <dbReference type="EMBL" id="QDT57333.1"/>
    </source>
</evidence>
<evidence type="ECO:0000313" key="3">
    <source>
        <dbReference type="Proteomes" id="UP000315700"/>
    </source>
</evidence>
<feature type="chain" id="PRO_5022054490" evidence="1">
    <location>
        <begin position="23"/>
        <end position="112"/>
    </location>
</feature>
<reference evidence="2 3" key="1">
    <citation type="submission" date="2019-02" db="EMBL/GenBank/DDBJ databases">
        <title>Deep-cultivation of Planctomycetes and their phenomic and genomic characterization uncovers novel biology.</title>
        <authorList>
            <person name="Wiegand S."/>
            <person name="Jogler M."/>
            <person name="Boedeker C."/>
            <person name="Pinto D."/>
            <person name="Vollmers J."/>
            <person name="Rivas-Marin E."/>
            <person name="Kohn T."/>
            <person name="Peeters S.H."/>
            <person name="Heuer A."/>
            <person name="Rast P."/>
            <person name="Oberbeckmann S."/>
            <person name="Bunk B."/>
            <person name="Jeske O."/>
            <person name="Meyerdierks A."/>
            <person name="Storesund J.E."/>
            <person name="Kallscheuer N."/>
            <person name="Luecker S."/>
            <person name="Lage O.M."/>
            <person name="Pohl T."/>
            <person name="Merkel B.J."/>
            <person name="Hornburger P."/>
            <person name="Mueller R.-W."/>
            <person name="Bruemmer F."/>
            <person name="Labrenz M."/>
            <person name="Spormann A.M."/>
            <person name="Op den Camp H."/>
            <person name="Overmann J."/>
            <person name="Amann R."/>
            <person name="Jetten M.S.M."/>
            <person name="Mascher T."/>
            <person name="Medema M.H."/>
            <person name="Devos D.P."/>
            <person name="Kaster A.-K."/>
            <person name="Ovreas L."/>
            <person name="Rohde M."/>
            <person name="Galperin M.Y."/>
            <person name="Jogler C."/>
        </authorList>
    </citation>
    <scope>NUCLEOTIDE SEQUENCE [LARGE SCALE GENOMIC DNA]</scope>
    <source>
        <strain evidence="2 3">Pan44</strain>
    </source>
</reference>
<keyword evidence="1" id="KW-0732">Signal</keyword>
<dbReference type="InParanoid" id="A0A517SMH9"/>
<name>A0A517SMH9_9PLAN</name>
<accession>A0A517SMH9</accession>
<gene>
    <name evidence="2" type="ORF">Pan44_54010</name>
</gene>
<organism evidence="2 3">
    <name type="scientific">Caulifigura coniformis</name>
    <dbReference type="NCBI Taxonomy" id="2527983"/>
    <lineage>
        <taxon>Bacteria</taxon>
        <taxon>Pseudomonadati</taxon>
        <taxon>Planctomycetota</taxon>
        <taxon>Planctomycetia</taxon>
        <taxon>Planctomycetales</taxon>
        <taxon>Planctomycetaceae</taxon>
        <taxon>Caulifigura</taxon>
    </lineage>
</organism>
<keyword evidence="3" id="KW-1185">Reference proteome</keyword>